<dbReference type="AlphaFoldDB" id="A0A3T2V1V1"/>
<feature type="domain" description="Probable transposase IS891/IS1136/IS1341" evidence="1">
    <location>
        <begin position="3"/>
        <end position="58"/>
    </location>
</feature>
<evidence type="ECO:0000259" key="1">
    <source>
        <dbReference type="Pfam" id="PF01385"/>
    </source>
</evidence>
<gene>
    <name evidence="2" type="ORF">DK174_22965</name>
</gene>
<reference evidence="2" key="1">
    <citation type="submission" date="2018-05" db="EMBL/GenBank/DDBJ databases">
        <authorList>
            <person name="Ashton P.M."/>
            <person name="Dallman T."/>
            <person name="Nair S."/>
            <person name="De Pinna E."/>
            <person name="Peters T."/>
            <person name="Grant K."/>
        </authorList>
    </citation>
    <scope>NUCLEOTIDE SEQUENCE [LARGE SCALE GENOMIC DNA]</scope>
    <source>
        <strain evidence="2">397720</strain>
    </source>
</reference>
<accession>A0A3T2V1V1</accession>
<sequence length="66" mass="7806">MTKKLAALQHQLSRKVKFSNNRQKQKHKIQQLHSHIANIRRDYFHKVTATVSKKHVMIVNYVITAN</sequence>
<dbReference type="EMBL" id="AAAAHL010000300">
    <property type="protein sequence ID" value="EAA0484604.1"/>
    <property type="molecule type" value="Genomic_DNA"/>
</dbReference>
<organism evidence="2">
    <name type="scientific">Shigella flexneri</name>
    <dbReference type="NCBI Taxonomy" id="623"/>
    <lineage>
        <taxon>Bacteria</taxon>
        <taxon>Pseudomonadati</taxon>
        <taxon>Pseudomonadota</taxon>
        <taxon>Gammaproteobacteria</taxon>
        <taxon>Enterobacterales</taxon>
        <taxon>Enterobacteriaceae</taxon>
        <taxon>Shigella</taxon>
    </lineage>
</organism>
<name>A0A3T2V1V1_SHIFL</name>
<evidence type="ECO:0000313" key="2">
    <source>
        <dbReference type="EMBL" id="EAA0484604.1"/>
    </source>
</evidence>
<dbReference type="InterPro" id="IPR001959">
    <property type="entry name" value="Transposase"/>
</dbReference>
<dbReference type="Pfam" id="PF01385">
    <property type="entry name" value="OrfB_IS605"/>
    <property type="match status" value="1"/>
</dbReference>
<comment type="caution">
    <text evidence="2">The sequence shown here is derived from an EMBL/GenBank/DDBJ whole genome shotgun (WGS) entry which is preliminary data.</text>
</comment>
<protein>
    <recommendedName>
        <fullName evidence="1">Probable transposase IS891/IS1136/IS1341 domain-containing protein</fullName>
    </recommendedName>
</protein>
<dbReference type="Proteomes" id="UP000839563">
    <property type="component" value="Unassembled WGS sequence"/>
</dbReference>
<proteinExistence type="predicted"/>